<organism evidence="11 12">
    <name type="scientific">Nephila pilipes</name>
    <name type="common">Giant wood spider</name>
    <name type="synonym">Nephila maculata</name>
    <dbReference type="NCBI Taxonomy" id="299642"/>
    <lineage>
        <taxon>Eukaryota</taxon>
        <taxon>Metazoa</taxon>
        <taxon>Ecdysozoa</taxon>
        <taxon>Arthropoda</taxon>
        <taxon>Chelicerata</taxon>
        <taxon>Arachnida</taxon>
        <taxon>Araneae</taxon>
        <taxon>Araneomorphae</taxon>
        <taxon>Entelegynae</taxon>
        <taxon>Araneoidea</taxon>
        <taxon>Nephilidae</taxon>
        <taxon>Nephila</taxon>
    </lineage>
</organism>
<dbReference type="OrthoDB" id="272139at2759"/>
<evidence type="ECO:0000313" key="12">
    <source>
        <dbReference type="Proteomes" id="UP000887013"/>
    </source>
</evidence>
<dbReference type="InterPro" id="IPR017850">
    <property type="entry name" value="Alkaline_phosphatase_core_sf"/>
</dbReference>
<dbReference type="PANTHER" id="PTHR23072">
    <property type="entry name" value="PHOSPHATIDYLINOSITOL GLYCAN-RELATED"/>
    <property type="match status" value="1"/>
</dbReference>
<dbReference type="Pfam" id="PF01663">
    <property type="entry name" value="Phosphodiest"/>
    <property type="match status" value="1"/>
</dbReference>
<comment type="similarity">
    <text evidence="3">Belongs to the PIGG/PIGN/PIGO family. PIGG subfamily.</text>
</comment>
<dbReference type="Gene3D" id="3.40.720.10">
    <property type="entry name" value="Alkaline Phosphatase, subunit A"/>
    <property type="match status" value="1"/>
</dbReference>
<accession>A0A8X6TYG4</accession>
<comment type="caution">
    <text evidence="11">The sequence shown here is derived from an EMBL/GenBank/DDBJ whole genome shotgun (WGS) entry which is preliminary data.</text>
</comment>
<keyword evidence="9 10" id="KW-0472">Membrane</keyword>
<evidence type="ECO:0000256" key="2">
    <source>
        <dbReference type="ARBA" id="ARBA00004687"/>
    </source>
</evidence>
<keyword evidence="6 10" id="KW-0812">Transmembrane</keyword>
<keyword evidence="12" id="KW-1185">Reference proteome</keyword>
<evidence type="ECO:0000256" key="8">
    <source>
        <dbReference type="ARBA" id="ARBA00022989"/>
    </source>
</evidence>
<evidence type="ECO:0000256" key="10">
    <source>
        <dbReference type="SAM" id="Phobius"/>
    </source>
</evidence>
<dbReference type="InterPro" id="IPR002591">
    <property type="entry name" value="Phosphodiest/P_Trfase"/>
</dbReference>
<keyword evidence="4" id="KW-0337">GPI-anchor biosynthesis</keyword>
<evidence type="ECO:0000256" key="3">
    <source>
        <dbReference type="ARBA" id="ARBA00005315"/>
    </source>
</evidence>
<feature type="transmembrane region" description="Helical" evidence="10">
    <location>
        <begin position="457"/>
        <end position="476"/>
    </location>
</feature>
<evidence type="ECO:0000256" key="4">
    <source>
        <dbReference type="ARBA" id="ARBA00022502"/>
    </source>
</evidence>
<feature type="transmembrane region" description="Helical" evidence="10">
    <location>
        <begin position="389"/>
        <end position="413"/>
    </location>
</feature>
<evidence type="ECO:0000256" key="5">
    <source>
        <dbReference type="ARBA" id="ARBA00022679"/>
    </source>
</evidence>
<sequence length="534" mass="61198">MVIMKDSDFCEKYKVNSVTSMYYERIVIILIDALRADFIPSILSNPDFNTSLPFTEGLIKNESAISFINKVHSPTVTMPRIITFNTGDVSNFMDAFTNLDASELKKDSLLHQAQLNNLKSVFYGDETWLKLFPDLFIRSEGTHSFFVSDYQEVDINVTRHLNLEFSKKDWNIMILHYLGVDHIGHAFGPYSNLLPSKLKEMDEVIELIYNNLKNKSKMQSMIVICGDHGMNNGGNHGGITESELLTPLIFINTNSSVFQTNSKRKKIDQVDFAPTMSTLLSIPIPINSYGNIIPDVLQFSGFTPQQILDAAYVNIWQLLLVHKSVFYAKSDVYIERLRNILKNHFESYLNVSESYDFSNDDYKFILKLYMDLLFDMKQDLLANITGYNVFQIIVALIAMWVSLLFAIISYLITQKENDFCNLYLNFKSSNMKKQIFIALSVIGIFCLTDVTNIIQTYAIFYGVILILYLGIEKSLFNRSSILEELRRTFAYITNDFKFNASSTVEVISTTCRILYSMFALTTYSFLPSTCSTRV</sequence>
<evidence type="ECO:0000313" key="11">
    <source>
        <dbReference type="EMBL" id="GFT70607.1"/>
    </source>
</evidence>
<dbReference type="InterPro" id="IPR039527">
    <property type="entry name" value="PIGG/GPI7"/>
</dbReference>
<keyword evidence="5 11" id="KW-0808">Transferase</keyword>
<dbReference type="GO" id="GO:0051267">
    <property type="term" value="F:CP2 mannose-ethanolamine phosphotransferase activity"/>
    <property type="evidence" value="ECO:0007669"/>
    <property type="project" value="TreeGrafter"/>
</dbReference>
<evidence type="ECO:0000256" key="1">
    <source>
        <dbReference type="ARBA" id="ARBA00004477"/>
    </source>
</evidence>
<dbReference type="PANTHER" id="PTHR23072:SF0">
    <property type="entry name" value="GPI ETHANOLAMINE PHOSPHATE TRANSFERASE 2"/>
    <property type="match status" value="1"/>
</dbReference>
<comment type="pathway">
    <text evidence="2">Glycolipid biosynthesis; glycosylphosphatidylinositol-anchor biosynthesis.</text>
</comment>
<dbReference type="GO" id="GO:0006506">
    <property type="term" value="P:GPI anchor biosynthetic process"/>
    <property type="evidence" value="ECO:0007669"/>
    <property type="project" value="UniProtKB-KW"/>
</dbReference>
<keyword evidence="8 10" id="KW-1133">Transmembrane helix</keyword>
<reference evidence="11" key="1">
    <citation type="submission" date="2020-08" db="EMBL/GenBank/DDBJ databases">
        <title>Multicomponent nature underlies the extraordinary mechanical properties of spider dragline silk.</title>
        <authorList>
            <person name="Kono N."/>
            <person name="Nakamura H."/>
            <person name="Mori M."/>
            <person name="Yoshida Y."/>
            <person name="Ohtoshi R."/>
            <person name="Malay A.D."/>
            <person name="Moran D.A.P."/>
            <person name="Tomita M."/>
            <person name="Numata K."/>
            <person name="Arakawa K."/>
        </authorList>
    </citation>
    <scope>NUCLEOTIDE SEQUENCE</scope>
</reference>
<keyword evidence="7" id="KW-0256">Endoplasmic reticulum</keyword>
<dbReference type="InterPro" id="IPR037674">
    <property type="entry name" value="PIG-G_N"/>
</dbReference>
<protein>
    <submittedName>
        <fullName evidence="11">GPI ethanolamine phosphate transferase 2</fullName>
    </submittedName>
</protein>
<comment type="subcellular location">
    <subcellularLocation>
        <location evidence="1">Endoplasmic reticulum membrane</location>
        <topology evidence="1">Multi-pass membrane protein</topology>
    </subcellularLocation>
</comment>
<evidence type="ECO:0000256" key="7">
    <source>
        <dbReference type="ARBA" id="ARBA00022824"/>
    </source>
</evidence>
<name>A0A8X6TYG4_NEPPI</name>
<proteinExistence type="inferred from homology"/>
<evidence type="ECO:0000256" key="6">
    <source>
        <dbReference type="ARBA" id="ARBA00022692"/>
    </source>
</evidence>
<gene>
    <name evidence="11" type="primary">PIGG</name>
    <name evidence="11" type="ORF">NPIL_200591</name>
</gene>
<dbReference type="SUPFAM" id="SSF53649">
    <property type="entry name" value="Alkaline phosphatase-like"/>
    <property type="match status" value="1"/>
</dbReference>
<evidence type="ECO:0000256" key="9">
    <source>
        <dbReference type="ARBA" id="ARBA00023136"/>
    </source>
</evidence>
<dbReference type="EMBL" id="BMAW01116422">
    <property type="protein sequence ID" value="GFT70607.1"/>
    <property type="molecule type" value="Genomic_DNA"/>
</dbReference>
<dbReference type="AlphaFoldDB" id="A0A8X6TYG4"/>
<dbReference type="CDD" id="cd16024">
    <property type="entry name" value="GPI_EPT_2"/>
    <property type="match status" value="1"/>
</dbReference>
<feature type="transmembrane region" description="Helical" evidence="10">
    <location>
        <begin position="434"/>
        <end position="451"/>
    </location>
</feature>
<dbReference type="GO" id="GO:0005789">
    <property type="term" value="C:endoplasmic reticulum membrane"/>
    <property type="evidence" value="ECO:0007669"/>
    <property type="project" value="UniProtKB-SubCell"/>
</dbReference>
<dbReference type="Proteomes" id="UP000887013">
    <property type="component" value="Unassembled WGS sequence"/>
</dbReference>